<protein>
    <submittedName>
        <fullName evidence="2">Zinc ribbon domain-containing protein</fullName>
    </submittedName>
</protein>
<proteinExistence type="predicted"/>
<comment type="caution">
    <text evidence="2">The sequence shown here is derived from an EMBL/GenBank/DDBJ whole genome shotgun (WGS) entry which is preliminary data.</text>
</comment>
<keyword evidence="1" id="KW-1133">Transmembrane helix</keyword>
<keyword evidence="1" id="KW-0472">Membrane</keyword>
<evidence type="ECO:0000313" key="3">
    <source>
        <dbReference type="Proteomes" id="UP000279446"/>
    </source>
</evidence>
<gene>
    <name evidence="2" type="ORF">EJP82_26245</name>
</gene>
<sequence length="211" mass="23344">MNCPRCNSLNDDAAKFCNSCGSSLSLHSGGVGEINASIPKKEKKGGCLKSLLIVIGVLFVIFLLIGIFAGDDETTNQGTSQSNGESKITEPTESPFNLEDFKLEAEQYPYKELARNPKEYMDKKLVFVGQVVQVMESGNKAQYRINVTSNEFGYEDTIYVFYKRDKDESRILEDDIVTIWGESKGLITYEATIGGNITIPQVDAVAIELMK</sequence>
<feature type="transmembrane region" description="Helical" evidence="1">
    <location>
        <begin position="50"/>
        <end position="70"/>
    </location>
</feature>
<dbReference type="AlphaFoldDB" id="A0A3S1E765"/>
<name>A0A3S1E765_9BACL</name>
<dbReference type="OrthoDB" id="1656098at2"/>
<dbReference type="Proteomes" id="UP000279446">
    <property type="component" value="Unassembled WGS sequence"/>
</dbReference>
<keyword evidence="1" id="KW-0812">Transmembrane</keyword>
<accession>A0A3S1E765</accession>
<evidence type="ECO:0000313" key="2">
    <source>
        <dbReference type="EMBL" id="RUT39403.1"/>
    </source>
</evidence>
<evidence type="ECO:0000256" key="1">
    <source>
        <dbReference type="SAM" id="Phobius"/>
    </source>
</evidence>
<organism evidence="2 3">
    <name type="scientific">Paenibacillus anaericanus</name>
    <dbReference type="NCBI Taxonomy" id="170367"/>
    <lineage>
        <taxon>Bacteria</taxon>
        <taxon>Bacillati</taxon>
        <taxon>Bacillota</taxon>
        <taxon>Bacilli</taxon>
        <taxon>Bacillales</taxon>
        <taxon>Paenibacillaceae</taxon>
        <taxon>Paenibacillus</taxon>
    </lineage>
</organism>
<dbReference type="EMBL" id="RZNY01000046">
    <property type="protein sequence ID" value="RUT39403.1"/>
    <property type="molecule type" value="Genomic_DNA"/>
</dbReference>
<dbReference type="RefSeq" id="WP_127195019.1">
    <property type="nucleotide sequence ID" value="NZ_RZNY01000046.1"/>
</dbReference>
<keyword evidence="3" id="KW-1185">Reference proteome</keyword>
<reference evidence="2 3" key="1">
    <citation type="submission" date="2018-12" db="EMBL/GenBank/DDBJ databases">
        <authorList>
            <person name="Sun L."/>
            <person name="Chen Z."/>
        </authorList>
    </citation>
    <scope>NUCLEOTIDE SEQUENCE [LARGE SCALE GENOMIC DNA]</scope>
    <source>
        <strain evidence="2 3">DSM 15890</strain>
    </source>
</reference>